<sequence>MRREHLVKQHLMEKRSGLVPDYRIPDEVTYLRPTIAETYEKPPLPTQAARIPSDKSPFNTRGSRYNPLSGRMIVAESALEIKAGKILATKDVVELREQWPRVAYVDRHGVKCSHTFDLWARKSSGKRVAIAIKPLEKIDQEEFFDKLLRIKDAGIDGHADDVSFITEFYASEYAAANAEEILFARRTRNENDVEETKALLREVKGKILFGELLKGLEIQAYRRVALWCLVDEGWLRPVRPSLIEDHTLMEVLVPSEAPSWP</sequence>
<name>A0ABX4J112_9HYPH</name>
<keyword evidence="2" id="KW-1185">Reference proteome</keyword>
<proteinExistence type="predicted"/>
<dbReference type="EMBL" id="NWSL01000036">
    <property type="protein sequence ID" value="PDS47823.1"/>
    <property type="molecule type" value="Genomic_DNA"/>
</dbReference>
<protein>
    <recommendedName>
        <fullName evidence="3">TnsA endonuclease N-terminal domain-containing protein</fullName>
    </recommendedName>
</protein>
<evidence type="ECO:0000313" key="2">
    <source>
        <dbReference type="Proteomes" id="UP000219972"/>
    </source>
</evidence>
<gene>
    <name evidence="1" type="ORF">CO662_32815</name>
</gene>
<accession>A0ABX4J112</accession>
<reference evidence="1 2" key="1">
    <citation type="submission" date="2017-09" db="EMBL/GenBank/DDBJ databases">
        <title>Comparative genomics of rhizobia isolated from Phaseolus vulgaris in China.</title>
        <authorList>
            <person name="Tong W."/>
        </authorList>
    </citation>
    <scope>NUCLEOTIDE SEQUENCE [LARGE SCALE GENOMIC DNA]</scope>
    <source>
        <strain evidence="1 2">Y27</strain>
    </source>
</reference>
<dbReference type="Proteomes" id="UP000219972">
    <property type="component" value="Unassembled WGS sequence"/>
</dbReference>
<comment type="caution">
    <text evidence="1">The sequence shown here is derived from an EMBL/GenBank/DDBJ whole genome shotgun (WGS) entry which is preliminary data.</text>
</comment>
<dbReference type="RefSeq" id="WP_097545185.1">
    <property type="nucleotide sequence ID" value="NZ_NWSK01000031.1"/>
</dbReference>
<organism evidence="1 2">
    <name type="scientific">Rhizobium anhuiense</name>
    <dbReference type="NCBI Taxonomy" id="1184720"/>
    <lineage>
        <taxon>Bacteria</taxon>
        <taxon>Pseudomonadati</taxon>
        <taxon>Pseudomonadota</taxon>
        <taxon>Alphaproteobacteria</taxon>
        <taxon>Hyphomicrobiales</taxon>
        <taxon>Rhizobiaceae</taxon>
        <taxon>Rhizobium/Agrobacterium group</taxon>
        <taxon>Rhizobium</taxon>
    </lineage>
</organism>
<evidence type="ECO:0000313" key="1">
    <source>
        <dbReference type="EMBL" id="PDS47823.1"/>
    </source>
</evidence>
<evidence type="ECO:0008006" key="3">
    <source>
        <dbReference type="Google" id="ProtNLM"/>
    </source>
</evidence>